<sequence length="121" mass="14192">MPLYHYETSDGTIHELFMFIPEWERRDKKGRIRLDDGRRAQRVYVKRHRGQRANADLSSLSMALCGESAEAALTEDRRINPNSAPDHYDADGVPHWKGDAIAARMRKRQYCHERGMAWHER</sequence>
<evidence type="ECO:0000313" key="1">
    <source>
        <dbReference type="EMBL" id="QJA80008.1"/>
    </source>
</evidence>
<gene>
    <name evidence="1" type="ORF">MM415A00796_0012</name>
</gene>
<dbReference type="AlphaFoldDB" id="A0A6M3KEQ6"/>
<protein>
    <submittedName>
        <fullName evidence="1">Uncharacterized protein</fullName>
    </submittedName>
</protein>
<name>A0A6M3KEQ6_9ZZZZ</name>
<proteinExistence type="predicted"/>
<dbReference type="EMBL" id="MT142402">
    <property type="protein sequence ID" value="QJA80008.1"/>
    <property type="molecule type" value="Genomic_DNA"/>
</dbReference>
<accession>A0A6M3KEQ6</accession>
<reference evidence="1" key="1">
    <citation type="submission" date="2020-03" db="EMBL/GenBank/DDBJ databases">
        <title>The deep terrestrial virosphere.</title>
        <authorList>
            <person name="Holmfeldt K."/>
            <person name="Nilsson E."/>
            <person name="Simone D."/>
            <person name="Lopez-Fernandez M."/>
            <person name="Wu X."/>
            <person name="de Brujin I."/>
            <person name="Lundin D."/>
            <person name="Andersson A."/>
            <person name="Bertilsson S."/>
            <person name="Dopson M."/>
        </authorList>
    </citation>
    <scope>NUCLEOTIDE SEQUENCE</scope>
    <source>
        <strain evidence="1">MM415A00796</strain>
    </source>
</reference>
<organism evidence="1">
    <name type="scientific">viral metagenome</name>
    <dbReference type="NCBI Taxonomy" id="1070528"/>
    <lineage>
        <taxon>unclassified sequences</taxon>
        <taxon>metagenomes</taxon>
        <taxon>organismal metagenomes</taxon>
    </lineage>
</organism>